<comment type="pathway">
    <text evidence="1">Protein modification; protein ubiquitination.</text>
</comment>
<dbReference type="Gene3D" id="2.60.210.10">
    <property type="entry name" value="Apoptosis, Tumor Necrosis Factor Receptor Associated Protein 2, Chain A"/>
    <property type="match status" value="1"/>
</dbReference>
<evidence type="ECO:0000313" key="5">
    <source>
        <dbReference type="EMBL" id="KAL3121500.1"/>
    </source>
</evidence>
<proteinExistence type="predicted"/>
<dbReference type="Pfam" id="PF07707">
    <property type="entry name" value="BACK"/>
    <property type="match status" value="1"/>
</dbReference>
<evidence type="ECO:0000256" key="3">
    <source>
        <dbReference type="SAM" id="SignalP"/>
    </source>
</evidence>
<gene>
    <name evidence="5" type="ORF">niasHT_003428</name>
</gene>
<dbReference type="AlphaFoldDB" id="A0ABD2M1W4"/>
<accession>A0ABD2M1W4</accession>
<keyword evidence="3" id="KW-0732">Signal</keyword>
<evidence type="ECO:0000256" key="2">
    <source>
        <dbReference type="ARBA" id="ARBA00022786"/>
    </source>
</evidence>
<reference evidence="5 6" key="1">
    <citation type="submission" date="2024-10" db="EMBL/GenBank/DDBJ databases">
        <authorList>
            <person name="Kim D."/>
        </authorList>
    </citation>
    <scope>NUCLEOTIDE SEQUENCE [LARGE SCALE GENOMIC DNA]</scope>
    <source>
        <strain evidence="5">BH-2024</strain>
    </source>
</reference>
<dbReference type="InterPro" id="IPR002083">
    <property type="entry name" value="MATH/TRAF_dom"/>
</dbReference>
<evidence type="ECO:0000259" key="4">
    <source>
        <dbReference type="SMART" id="SM00875"/>
    </source>
</evidence>
<feature type="chain" id="PRO_5044849523" description="BACK domain-containing protein" evidence="3">
    <location>
        <begin position="21"/>
        <end position="700"/>
    </location>
</feature>
<dbReference type="InterPro" id="IPR011705">
    <property type="entry name" value="BACK"/>
</dbReference>
<feature type="domain" description="BACK" evidence="4">
    <location>
        <begin position="382"/>
        <end position="483"/>
    </location>
</feature>
<comment type="caution">
    <text evidence="5">The sequence shown here is derived from an EMBL/GenBank/DDBJ whole genome shotgun (WGS) entry which is preliminary data.</text>
</comment>
<sequence>MNCLFTFLTIVSFVIFKAFAPPLRHLSSSANWDKCTAEKGLILIANECQRILFCSQSNWAYGNAKVGRRAGKRKTNGIRNFVECAEVMEDKEWGGIIVAKQENGSYSFESSVGFVGDFGTHHTTKVAKSTKIDFVKTIPRPKTSSIVTTTEQTFAFKQFSRHKDHFGTNCTEIIFPVEVTKFTLNISASPYVISCYDYREIHSGTTIPSFEQRFSMLNSAIGNILNEIEPEKVNDKWAKVIHFVPASDDENMLIFFQIENPKFSKSISKKTDLLPYENDPEWNTVETKPTHQLDLPESNNFYEKGMPWKILAEIKTKNESTDNEKWLGFSLSCDASEKDGNWSHECSVILRIVSQKNGTEDLIGRFNGHIFNEKNENSGFRFISFAFLVFRCLHYIDQNISALIKSESFLQIDQNLLCEILKRDQLRSSEIEIWNAALRWADEQCHQNGIECSAENRREILGPALFNIRFPLIPKEEFTKSVVSTGVLTTEERFGVFQHYFVQKLSDAPGLFPSKFPTHRRYKKGETIEMEIEKVSEFALEETQKQIMSQNRDENSQPPVLDGPYPRAQDDIELVEDEAPVLLEVLDRLSRGGIREVRPVGPFAFALVDCSATFNALAVLFDCETPVTFDECNKRHVFEHKDKARLIYISEDGSAVQVDGVVKQGEHVLSIDTLYLDKRNGIDHFFTFLRTFGICFFMCQ</sequence>
<name>A0ABD2M1W4_9BILA</name>
<dbReference type="InterPro" id="IPR008974">
    <property type="entry name" value="TRAF-like"/>
</dbReference>
<dbReference type="CDD" id="cd00121">
    <property type="entry name" value="MATH"/>
    <property type="match status" value="1"/>
</dbReference>
<evidence type="ECO:0000313" key="6">
    <source>
        <dbReference type="Proteomes" id="UP001620626"/>
    </source>
</evidence>
<keyword evidence="2" id="KW-0833">Ubl conjugation pathway</keyword>
<dbReference type="SMART" id="SM00875">
    <property type="entry name" value="BACK"/>
    <property type="match status" value="1"/>
</dbReference>
<organism evidence="5 6">
    <name type="scientific">Heterodera trifolii</name>
    <dbReference type="NCBI Taxonomy" id="157864"/>
    <lineage>
        <taxon>Eukaryota</taxon>
        <taxon>Metazoa</taxon>
        <taxon>Ecdysozoa</taxon>
        <taxon>Nematoda</taxon>
        <taxon>Chromadorea</taxon>
        <taxon>Rhabditida</taxon>
        <taxon>Tylenchina</taxon>
        <taxon>Tylenchomorpha</taxon>
        <taxon>Tylenchoidea</taxon>
        <taxon>Heteroderidae</taxon>
        <taxon>Heteroderinae</taxon>
        <taxon>Heterodera</taxon>
    </lineage>
</organism>
<protein>
    <recommendedName>
        <fullName evidence="4">BACK domain-containing protein</fullName>
    </recommendedName>
</protein>
<dbReference type="Gene3D" id="1.25.40.420">
    <property type="match status" value="1"/>
</dbReference>
<dbReference type="EMBL" id="JBICBT010000185">
    <property type="protein sequence ID" value="KAL3121500.1"/>
    <property type="molecule type" value="Genomic_DNA"/>
</dbReference>
<dbReference type="FunFam" id="1.25.40.420:FF:000008">
    <property type="entry name" value="BTB/POZ domain-containing protein POB1"/>
    <property type="match status" value="1"/>
</dbReference>
<dbReference type="PANTHER" id="PTHR45774:SF3">
    <property type="entry name" value="BTB (POZ) DOMAIN-CONTAINING 2B-RELATED"/>
    <property type="match status" value="1"/>
</dbReference>
<feature type="signal peptide" evidence="3">
    <location>
        <begin position="1"/>
        <end position="20"/>
    </location>
</feature>
<evidence type="ECO:0000256" key="1">
    <source>
        <dbReference type="ARBA" id="ARBA00004906"/>
    </source>
</evidence>
<keyword evidence="6" id="KW-1185">Reference proteome</keyword>
<dbReference type="SUPFAM" id="SSF49599">
    <property type="entry name" value="TRAF domain-like"/>
    <property type="match status" value="1"/>
</dbReference>
<dbReference type="Proteomes" id="UP001620626">
    <property type="component" value="Unassembled WGS sequence"/>
</dbReference>
<dbReference type="PANTHER" id="PTHR45774">
    <property type="entry name" value="BTB/POZ DOMAIN-CONTAINING"/>
    <property type="match status" value="1"/>
</dbReference>